<comment type="caution">
    <text evidence="1">The sequence shown here is derived from an EMBL/GenBank/DDBJ whole genome shotgun (WGS) entry which is preliminary data.</text>
</comment>
<sequence length="83" mass="9906">MPTLHRETFYNYGRFDICIRNDDYPASLEKRKIYVQLPDAEAKSHNYIRVIDESGEDYLYPAAYFRLIEHMMKSSEQLLPQLS</sequence>
<name>A0A7V4G8C2_9BACT</name>
<dbReference type="EMBL" id="DSXI01000351">
    <property type="protein sequence ID" value="HGS05268.1"/>
    <property type="molecule type" value="Genomic_DNA"/>
</dbReference>
<organism evidence="1">
    <name type="scientific">Desulfobacca acetoxidans</name>
    <dbReference type="NCBI Taxonomy" id="60893"/>
    <lineage>
        <taxon>Bacteria</taxon>
        <taxon>Pseudomonadati</taxon>
        <taxon>Thermodesulfobacteriota</taxon>
        <taxon>Desulfobaccia</taxon>
        <taxon>Desulfobaccales</taxon>
        <taxon>Desulfobaccaceae</taxon>
        <taxon>Desulfobacca</taxon>
    </lineage>
</organism>
<proteinExistence type="predicted"/>
<evidence type="ECO:0000313" key="1">
    <source>
        <dbReference type="EMBL" id="HGS05268.1"/>
    </source>
</evidence>
<accession>A0A7V4G8C2</accession>
<reference evidence="1" key="1">
    <citation type="journal article" date="2020" name="mSystems">
        <title>Genome- and Community-Level Interaction Insights into Carbon Utilization and Element Cycling Functions of Hydrothermarchaeota in Hydrothermal Sediment.</title>
        <authorList>
            <person name="Zhou Z."/>
            <person name="Liu Y."/>
            <person name="Xu W."/>
            <person name="Pan J."/>
            <person name="Luo Z.H."/>
            <person name="Li M."/>
        </authorList>
    </citation>
    <scope>NUCLEOTIDE SEQUENCE [LARGE SCALE GENOMIC DNA]</scope>
    <source>
        <strain evidence="1">SpSt-548</strain>
    </source>
</reference>
<dbReference type="AlphaFoldDB" id="A0A7V4G8C2"/>
<protein>
    <submittedName>
        <fullName evidence="1">Uncharacterized protein</fullName>
    </submittedName>
</protein>
<gene>
    <name evidence="1" type="ORF">ENT08_05945</name>
</gene>